<dbReference type="SUPFAM" id="SSF56176">
    <property type="entry name" value="FAD-binding/transporter-associated domain-like"/>
    <property type="match status" value="1"/>
</dbReference>
<dbReference type="Gene3D" id="3.30.465.10">
    <property type="match status" value="2"/>
</dbReference>
<dbReference type="InterPro" id="IPR012951">
    <property type="entry name" value="BBE"/>
</dbReference>
<name>M7TII2_EUTLA</name>
<keyword evidence="3" id="KW-0732">Signal</keyword>
<evidence type="ECO:0000256" key="1">
    <source>
        <dbReference type="ARBA" id="ARBA00005466"/>
    </source>
</evidence>
<evidence type="ECO:0000313" key="5">
    <source>
        <dbReference type="EMBL" id="EMR66545.1"/>
    </source>
</evidence>
<dbReference type="InterPro" id="IPR016169">
    <property type="entry name" value="FAD-bd_PCMH_sub2"/>
</dbReference>
<dbReference type="OMA" id="VHNTGHD"/>
<sequence length="654" mass="70895">MTILGRALLLAGAALPLANLAAAQTIKQDGQVIAADETSIAPAGESLSTDSDAEEFTLTDAVLANLTALDLSNVSLFQFADETAVSKRAQLSCKTFPGDLLWPSKLVWKVFDLLTGGAVIETVPIGAVCFKNNEHYDEAKCQDILDHWTESATHARDPTSVMSPLFQGKTCMPQDGDSGDCELGGFPSYSVNVSNIAQIQLAINFARNLNLRLVVHNTGHDFLGKSTGAGALSIWTHNLKKVEFIENYSGPSSYTGPALKVGSGIQVGEIYAAAHEYGVTAVGGECKGVGVAGGYMAGGGHSPLMSKYGMGADQVLSIDVVLPSGRFVTADEKQNTDLFWAIRGGGGATFGVVTGLTLKVHPKMPFSGMTFVVTSGNDTAVSNELFWSVMYAYWRRFDGFAERGSYGYGNIFPRFDGVSGYTWTMLPWLVPGLTLDEFKAEVAPLLAEFEALGFTLEPEWFGHDNFYDTWTSHFPVEGVANANLRTGSRIFPAKYWEDAAALNATLDALRAVIEAGSGLIQYNMKGRQPEGTADSAINPAWRDSALFGIIGYQWADGATEEEIRAINLKLRNEALGSLREVSPEGGSYLNEGDVMEPDFQQAFFGSHYDRLLDIKNKYDPWDTFWAPTAVGSEGWYITRQEDYLVTQTGRLCRK</sequence>
<evidence type="ECO:0000313" key="6">
    <source>
        <dbReference type="Proteomes" id="UP000012174"/>
    </source>
</evidence>
<gene>
    <name evidence="5" type="ORF">UCREL1_6470</name>
</gene>
<keyword evidence="2" id="KW-0560">Oxidoreductase</keyword>
<dbReference type="Pfam" id="PF08031">
    <property type="entry name" value="BBE"/>
    <property type="match status" value="1"/>
</dbReference>
<dbReference type="InterPro" id="IPR050432">
    <property type="entry name" value="FAD-linked_Oxidoreductases_BP"/>
</dbReference>
<dbReference type="GO" id="GO:0071949">
    <property type="term" value="F:FAD binding"/>
    <property type="evidence" value="ECO:0007669"/>
    <property type="project" value="InterPro"/>
</dbReference>
<feature type="chain" id="PRO_5004085743" evidence="3">
    <location>
        <begin position="24"/>
        <end position="654"/>
    </location>
</feature>
<dbReference type="OrthoDB" id="9983560at2759"/>
<dbReference type="PANTHER" id="PTHR13878">
    <property type="entry name" value="GULONOLACTONE OXIDASE"/>
    <property type="match status" value="1"/>
</dbReference>
<evidence type="ECO:0000259" key="4">
    <source>
        <dbReference type="PROSITE" id="PS51387"/>
    </source>
</evidence>
<proteinExistence type="inferred from homology"/>
<dbReference type="AlphaFoldDB" id="M7TII2"/>
<protein>
    <submittedName>
        <fullName evidence="5">Putative fad linked oxidase-like protein</fullName>
    </submittedName>
</protein>
<dbReference type="InterPro" id="IPR016166">
    <property type="entry name" value="FAD-bd_PCMH"/>
</dbReference>
<reference evidence="6" key="1">
    <citation type="journal article" date="2013" name="Genome Announc.">
        <title>Draft genome sequence of the grapevine dieback fungus Eutypa lata UCR-EL1.</title>
        <authorList>
            <person name="Blanco-Ulate B."/>
            <person name="Rolshausen P.E."/>
            <person name="Cantu D."/>
        </authorList>
    </citation>
    <scope>NUCLEOTIDE SEQUENCE [LARGE SCALE GENOMIC DNA]</scope>
    <source>
        <strain evidence="6">UCR-EL1</strain>
    </source>
</reference>
<dbReference type="PROSITE" id="PS51387">
    <property type="entry name" value="FAD_PCMH"/>
    <property type="match status" value="1"/>
</dbReference>
<dbReference type="PANTHER" id="PTHR13878:SF91">
    <property type="entry name" value="FAD BINDING DOMAIN PROTEIN (AFU_ORTHOLOGUE AFUA_6G12070)-RELATED"/>
    <property type="match status" value="1"/>
</dbReference>
<feature type="signal peptide" evidence="3">
    <location>
        <begin position="1"/>
        <end position="23"/>
    </location>
</feature>
<comment type="similarity">
    <text evidence="1">Belongs to the oxygen-dependent FAD-linked oxidoreductase family.</text>
</comment>
<feature type="domain" description="FAD-binding PCMH-type" evidence="4">
    <location>
        <begin position="183"/>
        <end position="363"/>
    </location>
</feature>
<keyword evidence="6" id="KW-1185">Reference proteome</keyword>
<dbReference type="EMBL" id="KB706625">
    <property type="protein sequence ID" value="EMR66545.1"/>
    <property type="molecule type" value="Genomic_DNA"/>
</dbReference>
<evidence type="ECO:0000256" key="3">
    <source>
        <dbReference type="SAM" id="SignalP"/>
    </source>
</evidence>
<dbReference type="GO" id="GO:0016491">
    <property type="term" value="F:oxidoreductase activity"/>
    <property type="evidence" value="ECO:0007669"/>
    <property type="project" value="UniProtKB-KW"/>
</dbReference>
<dbReference type="Proteomes" id="UP000012174">
    <property type="component" value="Unassembled WGS sequence"/>
</dbReference>
<dbReference type="KEGG" id="ela:UCREL1_6470"/>
<accession>M7TII2</accession>
<organism evidence="5 6">
    <name type="scientific">Eutypa lata (strain UCR-EL1)</name>
    <name type="common">Grapevine dieback disease fungus</name>
    <name type="synonym">Eutypa armeniacae</name>
    <dbReference type="NCBI Taxonomy" id="1287681"/>
    <lineage>
        <taxon>Eukaryota</taxon>
        <taxon>Fungi</taxon>
        <taxon>Dikarya</taxon>
        <taxon>Ascomycota</taxon>
        <taxon>Pezizomycotina</taxon>
        <taxon>Sordariomycetes</taxon>
        <taxon>Xylariomycetidae</taxon>
        <taxon>Xylariales</taxon>
        <taxon>Diatrypaceae</taxon>
        <taxon>Eutypa</taxon>
    </lineage>
</organism>
<dbReference type="eggNOG" id="ENOG502QUV4">
    <property type="taxonomic scope" value="Eukaryota"/>
</dbReference>
<dbReference type="InterPro" id="IPR036318">
    <property type="entry name" value="FAD-bd_PCMH-like_sf"/>
</dbReference>
<dbReference type="InterPro" id="IPR006094">
    <property type="entry name" value="Oxid_FAD_bind_N"/>
</dbReference>
<dbReference type="HOGENOM" id="CLU_018354_4_2_1"/>
<dbReference type="Pfam" id="PF01565">
    <property type="entry name" value="FAD_binding_4"/>
    <property type="match status" value="1"/>
</dbReference>
<evidence type="ECO:0000256" key="2">
    <source>
        <dbReference type="ARBA" id="ARBA00023002"/>
    </source>
</evidence>